<keyword evidence="2" id="KW-0614">Plasmid</keyword>
<protein>
    <submittedName>
        <fullName evidence="2">Uncharacterized protein</fullName>
    </submittedName>
</protein>
<keyword evidence="1" id="KW-0472">Membrane</keyword>
<feature type="transmembrane region" description="Helical" evidence="1">
    <location>
        <begin position="171"/>
        <end position="192"/>
    </location>
</feature>
<evidence type="ECO:0000313" key="3">
    <source>
        <dbReference type="EMBL" id="BDZ52895.1"/>
    </source>
</evidence>
<feature type="transmembrane region" description="Helical" evidence="1">
    <location>
        <begin position="254"/>
        <end position="276"/>
    </location>
</feature>
<geneLocation type="plasmid" evidence="2 4">
    <name>pNBRC108728a</name>
</geneLocation>
<keyword evidence="1" id="KW-1133">Transmembrane helix</keyword>
<evidence type="ECO:0000313" key="2">
    <source>
        <dbReference type="EMBL" id="BDZ52328.1"/>
    </source>
</evidence>
<evidence type="ECO:0000256" key="1">
    <source>
        <dbReference type="SAM" id="Phobius"/>
    </source>
</evidence>
<feature type="transmembrane region" description="Helical" evidence="1">
    <location>
        <begin position="116"/>
        <end position="138"/>
    </location>
</feature>
<name>A0ABM8GV23_9MICO</name>
<organism evidence="2 4">
    <name type="scientific">Frondihabitans sucicola</name>
    <dbReference type="NCBI Taxonomy" id="1268041"/>
    <lineage>
        <taxon>Bacteria</taxon>
        <taxon>Bacillati</taxon>
        <taxon>Actinomycetota</taxon>
        <taxon>Actinomycetes</taxon>
        <taxon>Micrococcales</taxon>
        <taxon>Microbacteriaceae</taxon>
        <taxon>Frondihabitans</taxon>
    </lineage>
</organism>
<proteinExistence type="predicted"/>
<keyword evidence="1" id="KW-0812">Transmembrane</keyword>
<dbReference type="EMBL" id="AP027733">
    <property type="protein sequence ID" value="BDZ52328.1"/>
    <property type="molecule type" value="Genomic_DNA"/>
</dbReference>
<reference evidence="2" key="3">
    <citation type="submission" date="2023-02" db="EMBL/GenBank/DDBJ databases">
        <authorList>
            <person name="Sun Q."/>
            <person name="Mori K."/>
        </authorList>
    </citation>
    <scope>NUCLEOTIDE SEQUENCE</scope>
    <source>
        <strain evidence="2">NBRC 108728</strain>
        <plasmid evidence="2">pNBRC108728a</plasmid>
    </source>
</reference>
<sequence>MALDPAARKKRDRKARSKRQARRNWRDMWSWRGEALTPLGGYFIVLALALGTFWGLLGSMSDPGARSPEITLVGLAVGLVVTSVLFAALPILLASIGFMAAFFVGALAFGPTWPHAISPGIMGAVAGILVGCALRWAIVGKRAPVREPSPFVPRKLPAWTRRRAAKMRTDLISSIVGLVAFLAVSGWSYFGGHGGNPVWLYLVLLAIAFLWGVPMGRHAYRAQAKQVPWGAVAQVAGWGLILGGLAAASAGLTFVFWLFSCAAGASATIIVSQLLAARTARGGAGRDGAEREASQSTP</sequence>
<feature type="transmembrane region" description="Helical" evidence="1">
    <location>
        <begin position="72"/>
        <end position="104"/>
    </location>
</feature>
<keyword evidence="4" id="KW-1185">Reference proteome</keyword>
<gene>
    <name evidence="2" type="ORF">GCM10025867_45690</name>
    <name evidence="3" type="ORF">GCM10025867_51360</name>
</gene>
<reference evidence="2" key="1">
    <citation type="journal article" date="2014" name="Int. J. Syst. Evol. Microbiol.">
        <title>Complete genome of a new Firmicutes species belonging to the dominant human colonic microbiota ('Ruminococcus bicirculans') reveals two chromosomes and a selective capacity to utilize plant glucans.</title>
        <authorList>
            <consortium name="NISC Comparative Sequencing Program"/>
            <person name="Wegmann U."/>
            <person name="Louis P."/>
            <person name="Goesmann A."/>
            <person name="Henrissat B."/>
            <person name="Duncan S.H."/>
            <person name="Flint H.J."/>
        </authorList>
    </citation>
    <scope>NUCLEOTIDE SEQUENCE</scope>
    <source>
        <strain evidence="2">NBRC 108728</strain>
    </source>
</reference>
<feature type="transmembrane region" description="Helical" evidence="1">
    <location>
        <begin position="227"/>
        <end position="248"/>
    </location>
</feature>
<dbReference type="Proteomes" id="UP001321486">
    <property type="component" value="Plasmid pNBRC108728a"/>
</dbReference>
<accession>A0ABM8GV23</accession>
<dbReference type="EMBL" id="AP027733">
    <property type="protein sequence ID" value="BDZ52895.1"/>
    <property type="molecule type" value="Genomic_DNA"/>
</dbReference>
<reference evidence="4" key="2">
    <citation type="journal article" date="2019" name="Int. J. Syst. Evol. Microbiol.">
        <title>The Global Catalogue of Microorganisms (GCM) 10K type strain sequencing project: providing services to taxonomists for standard genome sequencing and annotation.</title>
        <authorList>
            <consortium name="The Broad Institute Genomics Platform"/>
            <consortium name="The Broad Institute Genome Sequencing Center for Infectious Disease"/>
            <person name="Wu L."/>
            <person name="Ma J."/>
        </authorList>
    </citation>
    <scope>NUCLEOTIDE SEQUENCE [LARGE SCALE GENOMIC DNA]</scope>
    <source>
        <strain evidence="4">NBRC 108728</strain>
    </source>
</reference>
<feature type="transmembrane region" description="Helical" evidence="1">
    <location>
        <begin position="198"/>
        <end position="215"/>
    </location>
</feature>
<feature type="transmembrane region" description="Helical" evidence="1">
    <location>
        <begin position="39"/>
        <end position="60"/>
    </location>
</feature>
<evidence type="ECO:0000313" key="4">
    <source>
        <dbReference type="Proteomes" id="UP001321486"/>
    </source>
</evidence>
<dbReference type="RefSeq" id="WP_286347178.1">
    <property type="nucleotide sequence ID" value="NZ_AP027733.1"/>
</dbReference>